<accession>A0A8S1UTN3</accession>
<name>A0A8S1UTN3_9CILI</name>
<dbReference type="EMBL" id="CAJJDO010000048">
    <property type="protein sequence ID" value="CAD8167844.1"/>
    <property type="molecule type" value="Genomic_DNA"/>
</dbReference>
<keyword evidence="2" id="KW-1185">Reference proteome</keyword>
<evidence type="ECO:0000313" key="2">
    <source>
        <dbReference type="Proteomes" id="UP000689195"/>
    </source>
</evidence>
<proteinExistence type="predicted"/>
<evidence type="ECO:0000313" key="1">
    <source>
        <dbReference type="EMBL" id="CAD8167844.1"/>
    </source>
</evidence>
<dbReference type="AlphaFoldDB" id="A0A8S1UTN3"/>
<comment type="caution">
    <text evidence="1">The sequence shown here is derived from an EMBL/GenBank/DDBJ whole genome shotgun (WGS) entry which is preliminary data.</text>
</comment>
<protein>
    <submittedName>
        <fullName evidence="1">Uncharacterized protein</fullName>
    </submittedName>
</protein>
<reference evidence="1" key="1">
    <citation type="submission" date="2021-01" db="EMBL/GenBank/DDBJ databases">
        <authorList>
            <consortium name="Genoscope - CEA"/>
            <person name="William W."/>
        </authorList>
    </citation>
    <scope>NUCLEOTIDE SEQUENCE</scope>
</reference>
<sequence length="64" mass="7294">MDQAKILIPEVKLKTLLIKALISKKNNIIPSEGQNSFFRVGETLSLRSQFSKSDKIKIQFDKES</sequence>
<dbReference type="Proteomes" id="UP000689195">
    <property type="component" value="Unassembled WGS sequence"/>
</dbReference>
<organism evidence="1 2">
    <name type="scientific">Paramecium pentaurelia</name>
    <dbReference type="NCBI Taxonomy" id="43138"/>
    <lineage>
        <taxon>Eukaryota</taxon>
        <taxon>Sar</taxon>
        <taxon>Alveolata</taxon>
        <taxon>Ciliophora</taxon>
        <taxon>Intramacronucleata</taxon>
        <taxon>Oligohymenophorea</taxon>
        <taxon>Peniculida</taxon>
        <taxon>Parameciidae</taxon>
        <taxon>Paramecium</taxon>
    </lineage>
</organism>
<gene>
    <name evidence="1" type="ORF">PPENT_87.1.T0480029</name>
</gene>